<gene>
    <name evidence="1" type="ORF">OV079_13985</name>
</gene>
<dbReference type="AlphaFoldDB" id="A0A9X3IWP4"/>
<comment type="caution">
    <text evidence="1">The sequence shown here is derived from an EMBL/GenBank/DDBJ whole genome shotgun (WGS) entry which is preliminary data.</text>
</comment>
<keyword evidence="2" id="KW-1185">Reference proteome</keyword>
<dbReference type="InterPro" id="IPR012338">
    <property type="entry name" value="Beta-lactam/transpept-like"/>
</dbReference>
<organism evidence="1 2">
    <name type="scientific">Nannocystis pusilla</name>
    <dbReference type="NCBI Taxonomy" id="889268"/>
    <lineage>
        <taxon>Bacteria</taxon>
        <taxon>Pseudomonadati</taxon>
        <taxon>Myxococcota</taxon>
        <taxon>Polyangia</taxon>
        <taxon>Nannocystales</taxon>
        <taxon>Nannocystaceae</taxon>
        <taxon>Nannocystis</taxon>
    </lineage>
</organism>
<dbReference type="Proteomes" id="UP001150924">
    <property type="component" value="Unassembled WGS sequence"/>
</dbReference>
<reference evidence="1" key="1">
    <citation type="submission" date="2022-11" db="EMBL/GenBank/DDBJ databases">
        <title>Minimal conservation of predation-associated metabolite biosynthetic gene clusters underscores biosynthetic potential of Myxococcota including descriptions for ten novel species: Archangium lansinium sp. nov., Myxococcus landrumus sp. nov., Nannocystis bai.</title>
        <authorList>
            <person name="Ahearne A."/>
            <person name="Stevens C."/>
            <person name="Phillips K."/>
        </authorList>
    </citation>
    <scope>NUCLEOTIDE SEQUENCE</scope>
    <source>
        <strain evidence="1">Na p29</strain>
    </source>
</reference>
<protein>
    <submittedName>
        <fullName evidence="1">Uncharacterized protein</fullName>
    </submittedName>
</protein>
<evidence type="ECO:0000313" key="1">
    <source>
        <dbReference type="EMBL" id="MCY1006641.1"/>
    </source>
</evidence>
<name>A0A9X3IWP4_9BACT</name>
<dbReference type="Gene3D" id="3.40.710.10">
    <property type="entry name" value="DD-peptidase/beta-lactamase superfamily"/>
    <property type="match status" value="1"/>
</dbReference>
<accession>A0A9X3IWP4</accession>
<dbReference type="EMBL" id="JAPNKE010000002">
    <property type="protein sequence ID" value="MCY1006641.1"/>
    <property type="molecule type" value="Genomic_DNA"/>
</dbReference>
<dbReference type="RefSeq" id="WP_267768930.1">
    <property type="nucleotide sequence ID" value="NZ_JAPNKE010000002.1"/>
</dbReference>
<evidence type="ECO:0000313" key="2">
    <source>
        <dbReference type="Proteomes" id="UP001150924"/>
    </source>
</evidence>
<proteinExistence type="predicted"/>
<sequence>MSALSGIAATPDGRRALGFSVLINGKNLAMPRSRALQDRIVLALLDHLDAG</sequence>